<evidence type="ECO:0000313" key="3">
    <source>
        <dbReference type="Proteomes" id="UP001519460"/>
    </source>
</evidence>
<dbReference type="AlphaFoldDB" id="A0ABD0KHW3"/>
<proteinExistence type="predicted"/>
<comment type="caution">
    <text evidence="2">The sequence shown here is derived from an EMBL/GenBank/DDBJ whole genome shotgun (WGS) entry which is preliminary data.</text>
</comment>
<name>A0ABD0KHW3_9CAEN</name>
<accession>A0ABD0KHW3</accession>
<dbReference type="Proteomes" id="UP001519460">
    <property type="component" value="Unassembled WGS sequence"/>
</dbReference>
<reference evidence="2 3" key="1">
    <citation type="journal article" date="2023" name="Sci. Data">
        <title>Genome assembly of the Korean intertidal mud-creeper Batillaria attramentaria.</title>
        <authorList>
            <person name="Patra A.K."/>
            <person name="Ho P.T."/>
            <person name="Jun S."/>
            <person name="Lee S.J."/>
            <person name="Kim Y."/>
            <person name="Won Y.J."/>
        </authorList>
    </citation>
    <scope>NUCLEOTIDE SEQUENCE [LARGE SCALE GENOMIC DNA]</scope>
    <source>
        <strain evidence="2">Wonlab-2016</strain>
    </source>
</reference>
<keyword evidence="3" id="KW-1185">Reference proteome</keyword>
<feature type="compositionally biased region" description="Polar residues" evidence="1">
    <location>
        <begin position="14"/>
        <end position="50"/>
    </location>
</feature>
<feature type="region of interest" description="Disordered" evidence="1">
    <location>
        <begin position="1"/>
        <end position="50"/>
    </location>
</feature>
<sequence length="140" mass="15093">MQPTSWRSAGGLPSQPTVSSFFKLSGDSQFQGVSQEQNDQRTSQPAVAQGPQTCFAPHCHTTISRGGGPLCESCWRILNVANQNGSAPSSKEKAELDTTRSQEVLKFCRLAVDAVESKDALAAFDNLEKALRVLTANHDN</sequence>
<evidence type="ECO:0000256" key="1">
    <source>
        <dbReference type="SAM" id="MobiDB-lite"/>
    </source>
</evidence>
<organism evidence="2 3">
    <name type="scientific">Batillaria attramentaria</name>
    <dbReference type="NCBI Taxonomy" id="370345"/>
    <lineage>
        <taxon>Eukaryota</taxon>
        <taxon>Metazoa</taxon>
        <taxon>Spiralia</taxon>
        <taxon>Lophotrochozoa</taxon>
        <taxon>Mollusca</taxon>
        <taxon>Gastropoda</taxon>
        <taxon>Caenogastropoda</taxon>
        <taxon>Sorbeoconcha</taxon>
        <taxon>Cerithioidea</taxon>
        <taxon>Batillariidae</taxon>
        <taxon>Batillaria</taxon>
    </lineage>
</organism>
<evidence type="ECO:0000313" key="2">
    <source>
        <dbReference type="EMBL" id="KAK7486627.1"/>
    </source>
</evidence>
<protein>
    <submittedName>
        <fullName evidence="2">Uncharacterized protein</fullName>
    </submittedName>
</protein>
<dbReference type="EMBL" id="JACVVK020000176">
    <property type="protein sequence ID" value="KAK7486627.1"/>
    <property type="molecule type" value="Genomic_DNA"/>
</dbReference>
<gene>
    <name evidence="2" type="ORF">BaRGS_00022152</name>
</gene>